<dbReference type="EC" id="2.4.99.12" evidence="2"/>
<dbReference type="InterPro" id="IPR038107">
    <property type="entry name" value="Glycos_transf_N_sf"/>
</dbReference>
<feature type="domain" description="3-deoxy-D-manno-octulosonic-acid transferase N-terminal" evidence="3">
    <location>
        <begin position="69"/>
        <end position="237"/>
    </location>
</feature>
<keyword evidence="4" id="KW-0328">Glycosyltransferase</keyword>
<evidence type="ECO:0000256" key="1">
    <source>
        <dbReference type="ARBA" id="ARBA00022679"/>
    </source>
</evidence>
<dbReference type="EMBL" id="JANUCP010000001">
    <property type="protein sequence ID" value="MCS3918059.1"/>
    <property type="molecule type" value="Genomic_DNA"/>
</dbReference>
<dbReference type="InterPro" id="IPR039901">
    <property type="entry name" value="Kdotransferase"/>
</dbReference>
<dbReference type="PANTHER" id="PTHR42755">
    <property type="entry name" value="3-DEOXY-MANNO-OCTULOSONATE CYTIDYLYLTRANSFERASE"/>
    <property type="match status" value="1"/>
</dbReference>
<keyword evidence="2" id="KW-1003">Cell membrane</keyword>
<dbReference type="Proteomes" id="UP001204798">
    <property type="component" value="Unassembled WGS sequence"/>
</dbReference>
<dbReference type="PANTHER" id="PTHR42755:SF1">
    <property type="entry name" value="3-DEOXY-D-MANNO-OCTULOSONIC ACID TRANSFERASE, MITOCHONDRIAL-RELATED"/>
    <property type="match status" value="1"/>
</dbReference>
<gene>
    <name evidence="4" type="ORF">M2350_000456</name>
</gene>
<name>A0ABT2EJD3_9BACT</name>
<keyword evidence="5" id="KW-1185">Reference proteome</keyword>
<dbReference type="Gene3D" id="3.40.50.11720">
    <property type="entry name" value="3-Deoxy-D-manno-octulosonic-acid transferase, N-terminal domain"/>
    <property type="match status" value="1"/>
</dbReference>
<comment type="function">
    <text evidence="2">Involved in lipopolysaccharide (LPS) biosynthesis. Catalyzes the transfer of 3-deoxy-D-manno-octulosonate (Kdo) residue(s) from CMP-Kdo to lipid IV(A), the tetraacyldisaccharide-1,4'-bisphosphate precursor of lipid A.</text>
</comment>
<organism evidence="4 5">
    <name type="scientific">Candidatus Fervidibacter sacchari</name>
    <dbReference type="NCBI Taxonomy" id="1448929"/>
    <lineage>
        <taxon>Bacteria</taxon>
        <taxon>Candidatus Fervidibacterota</taxon>
        <taxon>Candidatus Fervidibacter</taxon>
    </lineage>
</organism>
<comment type="catalytic activity">
    <reaction evidence="2">
        <text>lipid IVA (E. coli) + CMP-3-deoxy-beta-D-manno-octulosonate = alpha-Kdo-(2-&gt;6)-lipid IVA (E. coli) + CMP + H(+)</text>
        <dbReference type="Rhea" id="RHEA:28066"/>
        <dbReference type="ChEBI" id="CHEBI:15378"/>
        <dbReference type="ChEBI" id="CHEBI:58603"/>
        <dbReference type="ChEBI" id="CHEBI:60364"/>
        <dbReference type="ChEBI" id="CHEBI:60377"/>
        <dbReference type="ChEBI" id="CHEBI:85987"/>
        <dbReference type="EC" id="2.4.99.12"/>
    </reaction>
</comment>
<dbReference type="GO" id="GO:0043842">
    <property type="term" value="F:Kdo transferase activity"/>
    <property type="evidence" value="ECO:0007669"/>
    <property type="project" value="UniProtKB-EC"/>
</dbReference>
<comment type="similarity">
    <text evidence="2">Belongs to the glycosyltransferase group 1 family.</text>
</comment>
<comment type="pathway">
    <text evidence="2">Bacterial outer membrane biogenesis; LPS core biosynthesis.</text>
</comment>
<dbReference type="RefSeq" id="WP_259093276.1">
    <property type="nucleotide sequence ID" value="NZ_CP130454.1"/>
</dbReference>
<accession>A0ABT2EJD3</accession>
<proteinExistence type="inferred from homology"/>
<dbReference type="InterPro" id="IPR007507">
    <property type="entry name" value="Glycos_transf_N"/>
</dbReference>
<comment type="caution">
    <text evidence="4">The sequence shown here is derived from an EMBL/GenBank/DDBJ whole genome shotgun (WGS) entry which is preliminary data.</text>
</comment>
<reference evidence="4 5" key="1">
    <citation type="submission" date="2022-08" db="EMBL/GenBank/DDBJ databases">
        <title>Bacterial and archaeal communities from various locations to study Microbial Dark Matter (Phase II).</title>
        <authorList>
            <person name="Stepanauskas R."/>
        </authorList>
    </citation>
    <scope>NUCLEOTIDE SEQUENCE [LARGE SCALE GENOMIC DNA]</scope>
    <source>
        <strain evidence="4 5">PD1</strain>
    </source>
</reference>
<evidence type="ECO:0000259" key="3">
    <source>
        <dbReference type="Pfam" id="PF04413"/>
    </source>
</evidence>
<protein>
    <recommendedName>
        <fullName evidence="2">3-deoxy-D-manno-octulosonic acid transferase</fullName>
        <shortName evidence="2">Kdo transferase</shortName>
        <ecNumber evidence="2">2.4.99.12</ecNumber>
    </recommendedName>
    <alternativeName>
        <fullName evidence="2">Lipid IV(A) 3-deoxy-D-manno-octulosonic acid transferase</fullName>
    </alternativeName>
</protein>
<evidence type="ECO:0000313" key="4">
    <source>
        <dbReference type="EMBL" id="MCS3918059.1"/>
    </source>
</evidence>
<evidence type="ECO:0000313" key="5">
    <source>
        <dbReference type="Proteomes" id="UP001204798"/>
    </source>
</evidence>
<dbReference type="Pfam" id="PF04413">
    <property type="entry name" value="Glycos_transf_N"/>
    <property type="match status" value="1"/>
</dbReference>
<keyword evidence="2" id="KW-0448">Lipopolysaccharide biosynthesis</keyword>
<dbReference type="SUPFAM" id="SSF53756">
    <property type="entry name" value="UDP-Glycosyltransferase/glycogen phosphorylase"/>
    <property type="match status" value="1"/>
</dbReference>
<dbReference type="Gene3D" id="3.40.50.2000">
    <property type="entry name" value="Glycogen Phosphorylase B"/>
    <property type="match status" value="1"/>
</dbReference>
<comment type="subcellular location">
    <subcellularLocation>
        <location evidence="2">Cell membrane</location>
    </subcellularLocation>
</comment>
<sequence>MGVVSGCSCHKSMLFVYNEVMWLLSPAFFAYGIRRILDGTRFSAIYDWTGRFTEWDKGQGTRDIKLRAKCGVRCFWVHAVSVGEVVAASSVVAALKRKFQDALVLVTTVTETGMKTAKQRIPNADAFAFLPFDIMPFPRWAMQRVRPDVLILTETELWGNLMHAAKEIGSKVVLVNGRISDATFARAQTPLGKLAYRWLLSHLDLCLMRSELDAQRILQMGAPSQIVKVVGDVKLDQPQVRLSESVKASLRSELGLFSDHLLFVAGSTHEGEEEVILRVYQRLIGYLPNLRLLIAPRHLERVERVMAKIESAGFKPVRRSFCTGKPIRQNEVIVLDTVGELAKLYALAAVAFIGGSLIQRGGHNIMEPVLHGVPVLFGPYVDNFRPHAELLLREGIGFQVRNENELADIAFKLLNSEPLRRTLAWKAEQLLSRHRSASERVVNAIAELMGQGTLGMGQGTG</sequence>
<keyword evidence="1 2" id="KW-0808">Transferase</keyword>
<keyword evidence="2" id="KW-0472">Membrane</keyword>
<evidence type="ECO:0000256" key="2">
    <source>
        <dbReference type="RuleBase" id="RU365103"/>
    </source>
</evidence>